<protein>
    <recommendedName>
        <fullName evidence="3">Nucleotidyltransferase</fullName>
    </recommendedName>
</protein>
<evidence type="ECO:0008006" key="3">
    <source>
        <dbReference type="Google" id="ProtNLM"/>
    </source>
</evidence>
<dbReference type="STRING" id="1304281.ACM44_12860"/>
<dbReference type="AlphaFoldDB" id="A0A0J7IWU9"/>
<keyword evidence="2" id="KW-1185">Reference proteome</keyword>
<evidence type="ECO:0000313" key="2">
    <source>
        <dbReference type="Proteomes" id="UP000035900"/>
    </source>
</evidence>
<dbReference type="EMBL" id="LFNG01000022">
    <property type="protein sequence ID" value="KMQ70306.1"/>
    <property type="molecule type" value="Genomic_DNA"/>
</dbReference>
<accession>A0A0J7IWU9</accession>
<gene>
    <name evidence="1" type="ORF">ACM44_12860</name>
</gene>
<evidence type="ECO:0000313" key="1">
    <source>
        <dbReference type="EMBL" id="KMQ70306.1"/>
    </source>
</evidence>
<name>A0A0J7IWU9_9FLAO</name>
<organism evidence="1 2">
    <name type="scientific">Chryseobacterium koreense CCUG 49689</name>
    <dbReference type="NCBI Taxonomy" id="1304281"/>
    <lineage>
        <taxon>Bacteria</taxon>
        <taxon>Pseudomonadati</taxon>
        <taxon>Bacteroidota</taxon>
        <taxon>Flavobacteriia</taxon>
        <taxon>Flavobacteriales</taxon>
        <taxon>Weeksellaceae</taxon>
        <taxon>Chryseobacterium group</taxon>
        <taxon>Chryseobacterium</taxon>
    </lineage>
</organism>
<proteinExistence type="predicted"/>
<dbReference type="RefSeq" id="WP_048500455.1">
    <property type="nucleotide sequence ID" value="NZ_LFNG01000022.1"/>
</dbReference>
<reference evidence="1 2" key="1">
    <citation type="journal article" date="2004" name="Int. J. Syst. Evol. Microbiol.">
        <title>Kaistella koreensis gen. nov., sp. nov., a novel member of the Chryseobacterium-Bergeyella-Riemerella branch.</title>
        <authorList>
            <person name="Kim M.K."/>
            <person name="Im W.T."/>
            <person name="Shin Y.K."/>
            <person name="Lim J.H."/>
            <person name="Kim S.H."/>
            <person name="Lee B.C."/>
            <person name="Park M.Y."/>
            <person name="Lee K.Y."/>
            <person name="Lee S.T."/>
        </authorList>
    </citation>
    <scope>NUCLEOTIDE SEQUENCE [LARGE SCALE GENOMIC DNA]</scope>
    <source>
        <strain evidence="1 2">CCUG 49689</strain>
    </source>
</reference>
<comment type="caution">
    <text evidence="1">The sequence shown here is derived from an EMBL/GenBank/DDBJ whole genome shotgun (WGS) entry which is preliminary data.</text>
</comment>
<dbReference type="PATRIC" id="fig|1304281.5.peg.2772"/>
<dbReference type="OrthoDB" id="1053324at2"/>
<sequence length="291" mass="32884">MARTITEIKKSFTDRFLADENLVTRYGLDPDSTFEDQFSIVSFENILIDIFVFLFWTLEKLFDNHKSEVTGILKVLKPHTARWYRQKALDFQFGFDLYPDTDVFVNEGFSQEQIANSKIIKYSAVTEASTESRLIVKIATEDGNGELAPISAPQKESFDTYIDEIRDAGVKVTVINYLPDILRLNIKVYYNPLVLTSNGVSILTGKKPVEDALKAFMKELPFNGELILSALIDKLQQTEGVDIPHLVNAASSWIDSTGTTYGAFENIAVKKIPTSGYFKIENFTNIEYIAN</sequence>
<dbReference type="Proteomes" id="UP000035900">
    <property type="component" value="Unassembled WGS sequence"/>
</dbReference>